<reference evidence="2" key="2">
    <citation type="submission" date="2013-04" db="UniProtKB">
        <authorList>
            <consortium name="EnsemblPlants"/>
        </authorList>
    </citation>
    <scope>IDENTIFICATION</scope>
</reference>
<proteinExistence type="predicted"/>
<dbReference type="Gramene" id="OB03G43310.1">
    <property type="protein sequence ID" value="OB03G43310.1"/>
    <property type="gene ID" value="OB03G43310"/>
</dbReference>
<dbReference type="HOGENOM" id="CLU_2458379_0_0_1"/>
<feature type="compositionally biased region" description="Low complexity" evidence="1">
    <location>
        <begin position="13"/>
        <end position="24"/>
    </location>
</feature>
<name>J3LTF5_ORYBR</name>
<reference evidence="2" key="1">
    <citation type="journal article" date="2013" name="Nat. Commun.">
        <title>Whole-genome sequencing of Oryza brachyantha reveals mechanisms underlying Oryza genome evolution.</title>
        <authorList>
            <person name="Chen J."/>
            <person name="Huang Q."/>
            <person name="Gao D."/>
            <person name="Wang J."/>
            <person name="Lang Y."/>
            <person name="Liu T."/>
            <person name="Li B."/>
            <person name="Bai Z."/>
            <person name="Luis Goicoechea J."/>
            <person name="Liang C."/>
            <person name="Chen C."/>
            <person name="Zhang W."/>
            <person name="Sun S."/>
            <person name="Liao Y."/>
            <person name="Zhang X."/>
            <person name="Yang L."/>
            <person name="Song C."/>
            <person name="Wang M."/>
            <person name="Shi J."/>
            <person name="Liu G."/>
            <person name="Liu J."/>
            <person name="Zhou H."/>
            <person name="Zhou W."/>
            <person name="Yu Q."/>
            <person name="An N."/>
            <person name="Chen Y."/>
            <person name="Cai Q."/>
            <person name="Wang B."/>
            <person name="Liu B."/>
            <person name="Min J."/>
            <person name="Huang Y."/>
            <person name="Wu H."/>
            <person name="Li Z."/>
            <person name="Zhang Y."/>
            <person name="Yin Y."/>
            <person name="Song W."/>
            <person name="Jiang J."/>
            <person name="Jackson S.A."/>
            <person name="Wing R.A."/>
            <person name="Wang J."/>
            <person name="Chen M."/>
        </authorList>
    </citation>
    <scope>NUCLEOTIDE SEQUENCE [LARGE SCALE GENOMIC DNA]</scope>
    <source>
        <strain evidence="2">cv. IRGC 101232</strain>
    </source>
</reference>
<evidence type="ECO:0000256" key="1">
    <source>
        <dbReference type="SAM" id="MobiDB-lite"/>
    </source>
</evidence>
<accession>J3LTF5</accession>
<sequence length="89" mass="9510">MALRDLDAGGLSEEMAGPAPAPAEMYREGDLENKVPRMRRQFCPFGPDGRITWSVMSTPKIGHMNSAGGGSSSTVAIADHVGEWSFGTR</sequence>
<evidence type="ECO:0000313" key="3">
    <source>
        <dbReference type="Proteomes" id="UP000006038"/>
    </source>
</evidence>
<organism evidence="2">
    <name type="scientific">Oryza brachyantha</name>
    <name type="common">malo sina</name>
    <dbReference type="NCBI Taxonomy" id="4533"/>
    <lineage>
        <taxon>Eukaryota</taxon>
        <taxon>Viridiplantae</taxon>
        <taxon>Streptophyta</taxon>
        <taxon>Embryophyta</taxon>
        <taxon>Tracheophyta</taxon>
        <taxon>Spermatophyta</taxon>
        <taxon>Magnoliopsida</taxon>
        <taxon>Liliopsida</taxon>
        <taxon>Poales</taxon>
        <taxon>Poaceae</taxon>
        <taxon>BOP clade</taxon>
        <taxon>Oryzoideae</taxon>
        <taxon>Oryzeae</taxon>
        <taxon>Oryzinae</taxon>
        <taxon>Oryza</taxon>
    </lineage>
</organism>
<dbReference type="EnsemblPlants" id="OB03G43310.1">
    <property type="protein sequence ID" value="OB03G43310.1"/>
    <property type="gene ID" value="OB03G43310"/>
</dbReference>
<protein>
    <submittedName>
        <fullName evidence="2">Uncharacterized protein</fullName>
    </submittedName>
</protein>
<evidence type="ECO:0000313" key="2">
    <source>
        <dbReference type="EnsemblPlants" id="OB03G43310.1"/>
    </source>
</evidence>
<dbReference type="Proteomes" id="UP000006038">
    <property type="component" value="Chromosome 3"/>
</dbReference>
<feature type="region of interest" description="Disordered" evidence="1">
    <location>
        <begin position="1"/>
        <end position="25"/>
    </location>
</feature>
<keyword evidence="3" id="KW-1185">Reference proteome</keyword>
<dbReference type="AlphaFoldDB" id="J3LTF5"/>